<dbReference type="EMBL" id="RCMG01002326">
    <property type="protein sequence ID" value="KAG2811509.1"/>
    <property type="molecule type" value="Genomic_DNA"/>
</dbReference>
<dbReference type="Proteomes" id="UP000697107">
    <property type="component" value="Unassembled WGS sequence"/>
</dbReference>
<reference evidence="2" key="2">
    <citation type="submission" date="2018-10" db="EMBL/GenBank/DDBJ databases">
        <title>Effector identification in a new, highly contiguous assembly of the strawberry crown rot pathogen Phytophthora cactorum.</title>
        <authorList>
            <person name="Armitage A.D."/>
            <person name="Nellist C.F."/>
            <person name="Bates H."/>
            <person name="Vickerstaff R.J."/>
            <person name="Harrison R.J."/>
        </authorList>
    </citation>
    <scope>NUCLEOTIDE SEQUENCE</scope>
    <source>
        <strain evidence="2">15-7</strain>
        <strain evidence="3">4032</strain>
        <strain evidence="4">4040</strain>
        <strain evidence="5">P415</strain>
        <strain evidence="6">P421</strain>
    </source>
</reference>
<accession>A0A329RZS5</accession>
<evidence type="ECO:0000256" key="1">
    <source>
        <dbReference type="SAM" id="MobiDB-lite"/>
    </source>
</evidence>
<dbReference type="EMBL" id="RCMK01002480">
    <property type="protein sequence ID" value="KAG2880893.1"/>
    <property type="molecule type" value="Genomic_DNA"/>
</dbReference>
<keyword evidence="9" id="KW-1185">Reference proteome</keyword>
<reference evidence="8 9" key="1">
    <citation type="submission" date="2018-01" db="EMBL/GenBank/DDBJ databases">
        <title>Draft genome of the strawberry crown rot pathogen Phytophthora cactorum.</title>
        <authorList>
            <person name="Armitage A.D."/>
            <person name="Lysoe E."/>
            <person name="Nellist C.F."/>
            <person name="Harrison R.J."/>
            <person name="Brurberg M.B."/>
        </authorList>
    </citation>
    <scope>NUCLEOTIDE SEQUENCE [LARGE SCALE GENOMIC DNA]</scope>
    <source>
        <strain evidence="8 9">10300</strain>
    </source>
</reference>
<dbReference type="EMBL" id="JAENGZ010003125">
    <property type="protein sequence ID" value="KAG6942128.1"/>
    <property type="molecule type" value="Genomic_DNA"/>
</dbReference>
<dbReference type="VEuPathDB" id="FungiDB:PC110_g13448"/>
<evidence type="ECO:0000313" key="3">
    <source>
        <dbReference type="EMBL" id="KAG2877916.1"/>
    </source>
</evidence>
<dbReference type="Proteomes" id="UP000760860">
    <property type="component" value="Unassembled WGS sequence"/>
</dbReference>
<sequence length="391" mass="44061">MKLRRSGPSTEPLLGTAASWLELLSQNTVESSGMESSSEDSRRSERAPAKRSKRTSQKKKRPAKKRRTTYDIRKQQKVDLMAEVSKLGKQLELLKHRVLIEQGEANTTIERIEVANSVLHEKTQHQHVTIAGMQSMLVSHMQQSLSDLQPAQIVIRLGTDRAERRSTLMAMKDQKLREAKRFMTTWGQGLDTSSTFSQESQFEPLDGGFSAIRVDNAPIRDTTVRAVFDAIIQSMQNAEIMISELFGSITIREDTDFEAADISQMRLVSSTKHGAVVESNSVIFSEYVEEPDGCYGIIAADFVDEDKLYPYRPEERIRRDTITAVLIRLASSDGKADQQDLVVGTRWTCLRLAHTQLDIPKDGLKELQEVSMAWGDTIKKCIMERIAKSNV</sequence>
<evidence type="ECO:0000313" key="2">
    <source>
        <dbReference type="EMBL" id="KAG2811509.1"/>
    </source>
</evidence>
<name>A0A329RZS5_9STRA</name>
<dbReference type="AlphaFoldDB" id="A0A329RZS5"/>
<dbReference type="EMBL" id="MJFZ01000384">
    <property type="protein sequence ID" value="RAW30183.1"/>
    <property type="molecule type" value="Genomic_DNA"/>
</dbReference>
<evidence type="ECO:0000313" key="6">
    <source>
        <dbReference type="EMBL" id="KAG3201774.1"/>
    </source>
</evidence>
<feature type="compositionally biased region" description="Basic residues" evidence="1">
    <location>
        <begin position="49"/>
        <end position="67"/>
    </location>
</feature>
<dbReference type="Proteomes" id="UP000735874">
    <property type="component" value="Unassembled WGS sequence"/>
</dbReference>
<evidence type="ECO:0000313" key="8">
    <source>
        <dbReference type="EMBL" id="RAW30183.1"/>
    </source>
</evidence>
<dbReference type="Proteomes" id="UP000688947">
    <property type="component" value="Unassembled WGS sequence"/>
</dbReference>
<dbReference type="OrthoDB" id="107510at2759"/>
<feature type="compositionally biased region" description="Basic and acidic residues" evidence="1">
    <location>
        <begin position="39"/>
        <end position="48"/>
    </location>
</feature>
<dbReference type="Proteomes" id="UP000774804">
    <property type="component" value="Unassembled WGS sequence"/>
</dbReference>
<dbReference type="Proteomes" id="UP000251314">
    <property type="component" value="Unassembled WGS sequence"/>
</dbReference>
<comment type="caution">
    <text evidence="8">The sequence shown here is derived from an EMBL/GenBank/DDBJ whole genome shotgun (WGS) entry which is preliminary data.</text>
</comment>
<evidence type="ECO:0000313" key="5">
    <source>
        <dbReference type="EMBL" id="KAG2957788.1"/>
    </source>
</evidence>
<dbReference type="EMBL" id="RCMI01002221">
    <property type="protein sequence ID" value="KAG2877916.1"/>
    <property type="molecule type" value="Genomic_DNA"/>
</dbReference>
<evidence type="ECO:0000313" key="4">
    <source>
        <dbReference type="EMBL" id="KAG2880893.1"/>
    </source>
</evidence>
<protein>
    <submittedName>
        <fullName evidence="8">Uncharacterized protein</fullName>
    </submittedName>
</protein>
<evidence type="ECO:0000313" key="9">
    <source>
        <dbReference type="Proteomes" id="UP000251314"/>
    </source>
</evidence>
<organism evidence="8 9">
    <name type="scientific">Phytophthora cactorum</name>
    <dbReference type="NCBI Taxonomy" id="29920"/>
    <lineage>
        <taxon>Eukaryota</taxon>
        <taxon>Sar</taxon>
        <taxon>Stramenopiles</taxon>
        <taxon>Oomycota</taxon>
        <taxon>Peronosporomycetes</taxon>
        <taxon>Peronosporales</taxon>
        <taxon>Peronosporaceae</taxon>
        <taxon>Phytophthora</taxon>
    </lineage>
</organism>
<proteinExistence type="predicted"/>
<dbReference type="Proteomes" id="UP000736787">
    <property type="component" value="Unassembled WGS sequence"/>
</dbReference>
<dbReference type="EMBL" id="RCMV01002658">
    <property type="protein sequence ID" value="KAG3201774.1"/>
    <property type="molecule type" value="Genomic_DNA"/>
</dbReference>
<reference evidence="7" key="3">
    <citation type="submission" date="2021-01" db="EMBL/GenBank/DDBJ databases">
        <title>Phytophthora aleatoria, a newly-described species from Pinus radiata is distinct from Phytophthora cactorum isolates based on comparative genomics.</title>
        <authorList>
            <person name="Mcdougal R."/>
            <person name="Panda P."/>
            <person name="Williams N."/>
            <person name="Studholme D.J."/>
        </authorList>
    </citation>
    <scope>NUCLEOTIDE SEQUENCE</scope>
    <source>
        <strain evidence="7">NZFS 3830</strain>
    </source>
</reference>
<feature type="region of interest" description="Disordered" evidence="1">
    <location>
        <begin position="28"/>
        <end position="70"/>
    </location>
</feature>
<dbReference type="EMBL" id="RCML01002479">
    <property type="protein sequence ID" value="KAG2957788.1"/>
    <property type="molecule type" value="Genomic_DNA"/>
</dbReference>
<evidence type="ECO:0000313" key="7">
    <source>
        <dbReference type="EMBL" id="KAG6942128.1"/>
    </source>
</evidence>
<gene>
    <name evidence="7" type="ORF">JG687_00019244</name>
    <name evidence="8" type="ORF">PC110_g13448</name>
    <name evidence="2" type="ORF">PC113_g23655</name>
    <name evidence="3" type="ORF">PC115_g23219</name>
    <name evidence="4" type="ORF">PC117_g26488</name>
    <name evidence="5" type="ORF">PC118_g23853</name>
    <name evidence="6" type="ORF">PC129_g23423</name>
</gene>